<sequence>MDFVDWKPGDEVVLCGGSFEGAQKKKEILTIKEINGTELYITPPLRYSYTVTEKQVVEEHLAFRAVVALLSRNLVLQGNVTSEKVSHLQLCKAVSGDNSKCLYKRSGRKPGSQDMGAIVIVESYYDEESLLHLAGVQFYHVGQAFQKHFSALTVVGNAQMTKSYMQHCVVLDSFAQGVSLSGISGFKIENNTFYNIMGHGIKIGAWHGNNKIRHNTIIGLVGTDGLSNTEVLSPAGIYIQSPDNLIEIISTSNLQLWNFHISSCKDFGINIVESLGNTSVVNSVLIGHFHEKEFHHAKIYLKAREDGSCMLTGLKTPQKHELLISRTTFMNFDSHNCTAITTCSGCYQGQGGFTVRTEQVLLLNAPNWISFPFPHCAILKDLDGSLAGQPGSSWKFEPRVNFALPLWLPPPGFFVRKSRTDLREMPPSLVMKHFPVNDPCRLPQLLRIKNAHALLCSINIKERSGMLEPRLAAVGPPSILPLLDARVSAVRQLGPNRIRRNRVSSFSPPIFRWSLAESWNDVAKGWGGYNKTIPSADEDVIILPVFLSRKQDDFTKKKLNTFKDLKLVNTVTVDSSDKGPNNDLAVIQTAYHDHDRTVLVDMNLPPLRGLYIQGTLEFSLNTSHLLSVACIVIAAGGVLKVGVFGKLQLHSAYTKKSWTHLGNDVAPGNERFMVQDHLDWHPGDKIVVSSSSYEAHQAEIITLEKVNNHSIRIRENLLYRHIGHSHRLEDGQWILLAAEVGLLTRNIQIKSDMDCIGRLLVKPWGYANQDAGSVVVEKVILVDNVVGLLPVLYGPPAKLHCHQKKQHLKLRNSVFVATSTSFDCIKDRIQPLSANLTITDRAPRNPWRGRIGMLWPSFTLDSNWWPDAPWHKIRNYSIVMGVTTLQAPVKRIQSRIEYA</sequence>
<gene>
    <name evidence="10" type="ORF">L345_03971</name>
</gene>
<protein>
    <recommendedName>
        <fullName evidence="9">G8 domain-containing protein</fullName>
    </recommendedName>
</protein>
<evidence type="ECO:0000256" key="2">
    <source>
        <dbReference type="ARBA" id="ARBA00004236"/>
    </source>
</evidence>
<evidence type="ECO:0000256" key="3">
    <source>
        <dbReference type="ARBA" id="ARBA00022475"/>
    </source>
</evidence>
<dbReference type="InterPro" id="IPR006626">
    <property type="entry name" value="PbH1"/>
</dbReference>
<dbReference type="Pfam" id="PF24606">
    <property type="entry name" value="CEMIP_beta-hel"/>
    <property type="match status" value="1"/>
</dbReference>
<dbReference type="PANTHER" id="PTHR46769:SF1">
    <property type="entry name" value="FIBROCYSTIN"/>
    <property type="match status" value="1"/>
</dbReference>
<evidence type="ECO:0000256" key="7">
    <source>
        <dbReference type="ARBA" id="ARBA00023136"/>
    </source>
</evidence>
<dbReference type="Gene3D" id="2.160.20.10">
    <property type="entry name" value="Single-stranded right-handed beta-helix, Pectin lyase-like"/>
    <property type="match status" value="1"/>
</dbReference>
<dbReference type="SUPFAM" id="SSF51126">
    <property type="entry name" value="Pectin lyase-like"/>
    <property type="match status" value="1"/>
</dbReference>
<keyword evidence="3" id="KW-1003">Cell membrane</keyword>
<evidence type="ECO:0000256" key="5">
    <source>
        <dbReference type="ARBA" id="ARBA00022729"/>
    </source>
</evidence>
<evidence type="ECO:0000256" key="1">
    <source>
        <dbReference type="ARBA" id="ARBA00004167"/>
    </source>
</evidence>
<evidence type="ECO:0000256" key="6">
    <source>
        <dbReference type="ARBA" id="ARBA00022989"/>
    </source>
</evidence>
<feature type="non-terminal residue" evidence="10">
    <location>
        <position position="899"/>
    </location>
</feature>
<dbReference type="SMART" id="SM01225">
    <property type="entry name" value="G8"/>
    <property type="match status" value="1"/>
</dbReference>
<dbReference type="EMBL" id="AZIM01000587">
    <property type="protein sequence ID" value="ETE70222.1"/>
    <property type="molecule type" value="Genomic_DNA"/>
</dbReference>
<comment type="caution">
    <text evidence="10">The sequence shown here is derived from an EMBL/GenBank/DDBJ whole genome shotgun (WGS) entry which is preliminary data.</text>
</comment>
<dbReference type="InterPro" id="IPR052387">
    <property type="entry name" value="Fibrocystin"/>
</dbReference>
<dbReference type="InterPro" id="IPR012334">
    <property type="entry name" value="Pectin_lyas_fold"/>
</dbReference>
<dbReference type="Proteomes" id="UP000018936">
    <property type="component" value="Unassembled WGS sequence"/>
</dbReference>
<dbReference type="AlphaFoldDB" id="V8P8L6"/>
<proteinExistence type="predicted"/>
<dbReference type="InterPro" id="IPR019316">
    <property type="entry name" value="G8_domain"/>
</dbReference>
<keyword evidence="7" id="KW-0472">Membrane</keyword>
<keyword evidence="4" id="KW-0812">Transmembrane</keyword>
<evidence type="ECO:0000259" key="9">
    <source>
        <dbReference type="SMART" id="SM01225"/>
    </source>
</evidence>
<dbReference type="OrthoDB" id="9036691at2759"/>
<evidence type="ECO:0000256" key="8">
    <source>
        <dbReference type="ARBA" id="ARBA00023180"/>
    </source>
</evidence>
<evidence type="ECO:0000313" key="11">
    <source>
        <dbReference type="Proteomes" id="UP000018936"/>
    </source>
</evidence>
<organism evidence="10 11">
    <name type="scientific">Ophiophagus hannah</name>
    <name type="common">King cobra</name>
    <name type="synonym">Naja hannah</name>
    <dbReference type="NCBI Taxonomy" id="8665"/>
    <lineage>
        <taxon>Eukaryota</taxon>
        <taxon>Metazoa</taxon>
        <taxon>Chordata</taxon>
        <taxon>Craniata</taxon>
        <taxon>Vertebrata</taxon>
        <taxon>Euteleostomi</taxon>
        <taxon>Lepidosauria</taxon>
        <taxon>Squamata</taxon>
        <taxon>Bifurcata</taxon>
        <taxon>Unidentata</taxon>
        <taxon>Episquamata</taxon>
        <taxon>Toxicofera</taxon>
        <taxon>Serpentes</taxon>
        <taxon>Colubroidea</taxon>
        <taxon>Elapidae</taxon>
        <taxon>Elapinae</taxon>
        <taxon>Ophiophagus</taxon>
    </lineage>
</organism>
<dbReference type="InterPro" id="IPR011050">
    <property type="entry name" value="Pectin_lyase_fold/virulence"/>
</dbReference>
<keyword evidence="8" id="KW-0325">Glycoprotein</keyword>
<dbReference type="PANTHER" id="PTHR46769">
    <property type="entry name" value="POLYCYSTIC KIDNEY AND HEPATIC DISEASE 1 (AUTOSOMAL RECESSIVE)-LIKE 1"/>
    <property type="match status" value="1"/>
</dbReference>
<reference evidence="10 11" key="1">
    <citation type="journal article" date="2013" name="Proc. Natl. Acad. Sci. U.S.A.">
        <title>The king cobra genome reveals dynamic gene evolution and adaptation in the snake venom system.</title>
        <authorList>
            <person name="Vonk F.J."/>
            <person name="Casewell N.R."/>
            <person name="Henkel C.V."/>
            <person name="Heimberg A.M."/>
            <person name="Jansen H.J."/>
            <person name="McCleary R.J."/>
            <person name="Kerkkamp H.M."/>
            <person name="Vos R.A."/>
            <person name="Guerreiro I."/>
            <person name="Calvete J.J."/>
            <person name="Wuster W."/>
            <person name="Woods A.E."/>
            <person name="Logan J.M."/>
            <person name="Harrison R.A."/>
            <person name="Castoe T.A."/>
            <person name="de Koning A.P."/>
            <person name="Pollock D.D."/>
            <person name="Yandell M."/>
            <person name="Calderon D."/>
            <person name="Renjifo C."/>
            <person name="Currier R.B."/>
            <person name="Salgado D."/>
            <person name="Pla D."/>
            <person name="Sanz L."/>
            <person name="Hyder A.S."/>
            <person name="Ribeiro J.M."/>
            <person name="Arntzen J.W."/>
            <person name="van den Thillart G.E."/>
            <person name="Boetzer M."/>
            <person name="Pirovano W."/>
            <person name="Dirks R.P."/>
            <person name="Spaink H.P."/>
            <person name="Duboule D."/>
            <person name="McGlinn E."/>
            <person name="Kini R.M."/>
            <person name="Richardson M.K."/>
        </authorList>
    </citation>
    <scope>NUCLEOTIDE SEQUENCE</scope>
    <source>
        <tissue evidence="10">Blood</tissue>
    </source>
</reference>
<dbReference type="InterPro" id="IPR055401">
    <property type="entry name" value="CEMIP_beta-hel_dom"/>
</dbReference>
<dbReference type="GO" id="GO:0005886">
    <property type="term" value="C:plasma membrane"/>
    <property type="evidence" value="ECO:0007669"/>
    <property type="project" value="UniProtKB-SubCell"/>
</dbReference>
<evidence type="ECO:0000313" key="10">
    <source>
        <dbReference type="EMBL" id="ETE70222.1"/>
    </source>
</evidence>
<dbReference type="Pfam" id="PF10162">
    <property type="entry name" value="G8"/>
    <property type="match status" value="1"/>
</dbReference>
<comment type="subcellular location">
    <subcellularLocation>
        <location evidence="2">Cell membrane</location>
    </subcellularLocation>
    <subcellularLocation>
        <location evidence="1">Membrane</location>
        <topology evidence="1">Single-pass membrane protein</topology>
    </subcellularLocation>
</comment>
<evidence type="ECO:0000256" key="4">
    <source>
        <dbReference type="ARBA" id="ARBA00022692"/>
    </source>
</evidence>
<keyword evidence="5" id="KW-0732">Signal</keyword>
<name>V8P8L6_OPHHA</name>
<keyword evidence="6" id="KW-1133">Transmembrane helix</keyword>
<feature type="domain" description="G8" evidence="9">
    <location>
        <begin position="517"/>
        <end position="663"/>
    </location>
</feature>
<dbReference type="SMART" id="SM00710">
    <property type="entry name" value="PbH1"/>
    <property type="match status" value="3"/>
</dbReference>
<keyword evidence="11" id="KW-1185">Reference proteome</keyword>
<accession>V8P8L6</accession>